<feature type="domain" description="Disintegrin" evidence="11">
    <location>
        <begin position="451"/>
        <end position="540"/>
    </location>
</feature>
<keyword evidence="3 9" id="KW-1133">Transmembrane helix</keyword>
<evidence type="ECO:0000256" key="1">
    <source>
        <dbReference type="ARBA" id="ARBA00004167"/>
    </source>
</evidence>
<accession>A0A8C0NAY5</accession>
<evidence type="ECO:0008006" key="15">
    <source>
        <dbReference type="Google" id="ProtNLM"/>
    </source>
</evidence>
<comment type="subcellular location">
    <subcellularLocation>
        <location evidence="1">Membrane</location>
        <topology evidence="1">Single-pass membrane protein</topology>
    </subcellularLocation>
</comment>
<evidence type="ECO:0000256" key="5">
    <source>
        <dbReference type="ARBA" id="ARBA00023157"/>
    </source>
</evidence>
<organism evidence="13 14">
    <name type="scientific">Canis lupus familiaris</name>
    <name type="common">Dog</name>
    <name type="synonym">Canis familiaris</name>
    <dbReference type="NCBI Taxonomy" id="9615"/>
    <lineage>
        <taxon>Eukaryota</taxon>
        <taxon>Metazoa</taxon>
        <taxon>Chordata</taxon>
        <taxon>Craniata</taxon>
        <taxon>Vertebrata</taxon>
        <taxon>Euteleostomi</taxon>
        <taxon>Mammalia</taxon>
        <taxon>Eutheria</taxon>
        <taxon>Laurasiatheria</taxon>
        <taxon>Carnivora</taxon>
        <taxon>Caniformia</taxon>
        <taxon>Canidae</taxon>
        <taxon>Canis</taxon>
    </lineage>
</organism>
<keyword evidence="2 9" id="KW-0812">Transmembrane</keyword>
<dbReference type="Gene3D" id="3.40.390.10">
    <property type="entry name" value="Collagenase (Catalytic Domain)"/>
    <property type="match status" value="1"/>
</dbReference>
<feature type="compositionally biased region" description="Low complexity" evidence="8">
    <location>
        <begin position="105"/>
        <end position="116"/>
    </location>
</feature>
<dbReference type="InterPro" id="IPR036436">
    <property type="entry name" value="Disintegrin_dom_sf"/>
</dbReference>
<sequence>MHFVTLTSPPNESPMSPPCNIKRKPTRAAGPAGVRFPRAAGGAGGGAGGLRLRAGPRRGRRGRGGRSSRAPAPPRPAPPPPRPRPAPPRPAARADASHRREGRAPRAAAVPQPTAVTVARPAGPAMLSLLLMLSGLGRLTSAGHHPEPSLLQITVPRKIGTSTNDGEASETHVTYAIKIDRKRYTLHLEKQSFLDPHFLVYAYNKSGTLYPDSSFKKGHCLYQGYAAEVPKSVVTLSTCSGLRGLLLLQNVSYGIEPLESAAAYEHMLYQIKNNKIDFSPVQENYTTTQLVDQPYRILVKSEKNSDVLLKRVLKIQVVMDKALFDYMGSEVAIAAEKVVHIFGLINTMFSQLNMTIMLTSLELWSDQNKISLSGDANEVLQRFVSWKEQFLFQRSHDMAYLLIYRDLLNYVGATYHGMACNPKFAAGIALPEIQCLQNQKVSEVVYQGRSAAACGNGILEPPEQCDCGLEGECSHRKCCNPVDCTLIGFAECGSGPCCDRKTCLIAERGRLCRQRTDPCDFPEFCNGTSTSCVPDVKSIDLEPCNNKTAFCFGGVCQDPDVQCEKLFGKFAKVSTYLCTQEVNFQADIFGNCGNTGCSFGSILCGKLVCHWTHSEIVPKSSVHDVQYTYLGGHICLSAHVRNDTTSSAMDLTQMSNGTMCGYNKYCFDGLCEDINNYPNRPNCESEKNCSGHGICNDRLNCHCDVGYSPPICLPSPSSPGGSYNDGFWHPQKKSNTLFRKRHAAPKKNGLLISFYIFIPVLILIAIVALKWNKIRFWNREGSESEESVSEDSKSNSHQSSS</sequence>
<dbReference type="PROSITE" id="PS50214">
    <property type="entry name" value="DISINTEGRIN_2"/>
    <property type="match status" value="1"/>
</dbReference>
<reference evidence="13" key="1">
    <citation type="submission" date="2019-03" db="EMBL/GenBank/DDBJ databases">
        <authorList>
            <person name="Warren W.C."/>
            <person name="Johnson G.S."/>
        </authorList>
    </citation>
    <scope>NUCLEOTIDE SEQUENCE [LARGE SCALE GENOMIC DNA]</scope>
    <source>
        <strain evidence="13">Basenji</strain>
    </source>
</reference>
<dbReference type="SUPFAM" id="SSF57552">
    <property type="entry name" value="Blood coagulation inhibitor (disintegrin)"/>
    <property type="match status" value="1"/>
</dbReference>
<evidence type="ECO:0000256" key="4">
    <source>
        <dbReference type="ARBA" id="ARBA00023136"/>
    </source>
</evidence>
<dbReference type="SUPFAM" id="SSF55486">
    <property type="entry name" value="Metalloproteases ('zincins'), catalytic domain"/>
    <property type="match status" value="1"/>
</dbReference>
<evidence type="ECO:0000313" key="14">
    <source>
        <dbReference type="Proteomes" id="UP000694429"/>
    </source>
</evidence>
<evidence type="ECO:0000256" key="6">
    <source>
        <dbReference type="PROSITE-ProRule" id="PRU00068"/>
    </source>
</evidence>
<keyword evidence="5 7" id="KW-1015">Disulfide bond</keyword>
<dbReference type="PANTHER" id="PTHR11905">
    <property type="entry name" value="ADAM A DISINTEGRIN AND METALLOPROTEASE DOMAIN"/>
    <property type="match status" value="1"/>
</dbReference>
<feature type="compositionally biased region" description="Polar residues" evidence="8">
    <location>
        <begin position="1"/>
        <end position="10"/>
    </location>
</feature>
<feature type="region of interest" description="Disordered" evidence="8">
    <location>
        <begin position="781"/>
        <end position="801"/>
    </location>
</feature>
<evidence type="ECO:0000259" key="10">
    <source>
        <dbReference type="PROSITE" id="PS50026"/>
    </source>
</evidence>
<dbReference type="Pfam" id="PF01421">
    <property type="entry name" value="Reprolysin"/>
    <property type="match status" value="1"/>
</dbReference>
<dbReference type="CDD" id="cd04269">
    <property type="entry name" value="ZnMc_adamalysin_II_like"/>
    <property type="match status" value="1"/>
</dbReference>
<evidence type="ECO:0000256" key="3">
    <source>
        <dbReference type="ARBA" id="ARBA00022989"/>
    </source>
</evidence>
<feature type="compositionally biased region" description="Low complexity" evidence="8">
    <location>
        <begin position="27"/>
        <end position="40"/>
    </location>
</feature>
<evidence type="ECO:0000313" key="13">
    <source>
        <dbReference type="Ensembl" id="ENSCAFP00030018290.1"/>
    </source>
</evidence>
<evidence type="ECO:0000259" key="12">
    <source>
        <dbReference type="PROSITE" id="PS50215"/>
    </source>
</evidence>
<evidence type="ECO:0000256" key="2">
    <source>
        <dbReference type="ARBA" id="ARBA00022692"/>
    </source>
</evidence>
<feature type="compositionally biased region" description="Basic residues" evidence="8">
    <location>
        <begin position="54"/>
        <end position="66"/>
    </location>
</feature>
<dbReference type="InterPro" id="IPR001762">
    <property type="entry name" value="Disintegrin_dom"/>
</dbReference>
<keyword evidence="7" id="KW-0245">EGF-like domain</keyword>
<dbReference type="FunFam" id="4.10.70.10:FF:000001">
    <property type="entry name" value="Disintegrin and metalloproteinase domain-containing protein 22"/>
    <property type="match status" value="1"/>
</dbReference>
<dbReference type="AlphaFoldDB" id="A0A8C0NAY5"/>
<feature type="region of interest" description="Disordered" evidence="8">
    <location>
        <begin position="1"/>
        <end position="116"/>
    </location>
</feature>
<feature type="disulfide bond" evidence="6">
    <location>
        <begin position="512"/>
        <end position="532"/>
    </location>
</feature>
<dbReference type="GO" id="GO:0016020">
    <property type="term" value="C:membrane"/>
    <property type="evidence" value="ECO:0007669"/>
    <property type="project" value="UniProtKB-SubCell"/>
</dbReference>
<dbReference type="InterPro" id="IPR034027">
    <property type="entry name" value="Reprolysin_adamalysin"/>
</dbReference>
<dbReference type="GO" id="GO:0004222">
    <property type="term" value="F:metalloendopeptidase activity"/>
    <property type="evidence" value="ECO:0007669"/>
    <property type="project" value="InterPro"/>
</dbReference>
<evidence type="ECO:0000256" key="9">
    <source>
        <dbReference type="SAM" id="Phobius"/>
    </source>
</evidence>
<dbReference type="PROSITE" id="PS01186">
    <property type="entry name" value="EGF_2"/>
    <property type="match status" value="1"/>
</dbReference>
<proteinExistence type="predicted"/>
<name>A0A8C0NAY5_CANLF</name>
<feature type="domain" description="EGF-like" evidence="10">
    <location>
        <begin position="679"/>
        <end position="713"/>
    </location>
</feature>
<dbReference type="InterPro" id="IPR000742">
    <property type="entry name" value="EGF"/>
</dbReference>
<dbReference type="Proteomes" id="UP000694429">
    <property type="component" value="Chromosome 16"/>
</dbReference>
<dbReference type="Pfam" id="PF01562">
    <property type="entry name" value="Pep_M12B_propep"/>
    <property type="match status" value="1"/>
</dbReference>
<dbReference type="InterPro" id="IPR006586">
    <property type="entry name" value="ADAM_Cys-rich"/>
</dbReference>
<dbReference type="GO" id="GO:0006508">
    <property type="term" value="P:proteolysis"/>
    <property type="evidence" value="ECO:0007669"/>
    <property type="project" value="InterPro"/>
</dbReference>
<dbReference type="Ensembl" id="ENSCAFT00030020971.1">
    <property type="protein sequence ID" value="ENSCAFP00030018290.1"/>
    <property type="gene ID" value="ENSCAFG00030011330.1"/>
</dbReference>
<dbReference type="Gene3D" id="4.10.70.10">
    <property type="entry name" value="Disintegrin domain"/>
    <property type="match status" value="1"/>
</dbReference>
<comment type="caution">
    <text evidence="7">Lacks conserved residue(s) required for the propagation of feature annotation.</text>
</comment>
<dbReference type="InterPro" id="IPR002870">
    <property type="entry name" value="Peptidase_M12B_N"/>
</dbReference>
<dbReference type="SMART" id="SM00050">
    <property type="entry name" value="DISIN"/>
    <property type="match status" value="1"/>
</dbReference>
<evidence type="ECO:0000259" key="11">
    <source>
        <dbReference type="PROSITE" id="PS50214"/>
    </source>
</evidence>
<dbReference type="InterPro" id="IPR024079">
    <property type="entry name" value="MetalloPept_cat_dom_sf"/>
</dbReference>
<protein>
    <recommendedName>
        <fullName evidence="15">ADAM metallopeptidase domain 18</fullName>
    </recommendedName>
</protein>
<keyword evidence="4 9" id="KW-0472">Membrane</keyword>
<dbReference type="PANTHER" id="PTHR11905:SF26">
    <property type="entry name" value="A DISINTEGRIN AND METALLOPEPTIDASE DOMAIN 3"/>
    <property type="match status" value="1"/>
</dbReference>
<dbReference type="Pfam" id="PF08516">
    <property type="entry name" value="ADAM_CR"/>
    <property type="match status" value="1"/>
</dbReference>
<evidence type="ECO:0000256" key="7">
    <source>
        <dbReference type="PROSITE-ProRule" id="PRU00076"/>
    </source>
</evidence>
<feature type="compositionally biased region" description="Pro residues" evidence="8">
    <location>
        <begin position="71"/>
        <end position="90"/>
    </location>
</feature>
<feature type="domain" description="Peptidase M12B" evidence="12">
    <location>
        <begin position="311"/>
        <end position="492"/>
    </location>
</feature>
<dbReference type="PROSITE" id="PS50026">
    <property type="entry name" value="EGF_3"/>
    <property type="match status" value="1"/>
</dbReference>
<feature type="disulfide bond" evidence="7">
    <location>
        <begin position="703"/>
        <end position="712"/>
    </location>
</feature>
<dbReference type="PROSITE" id="PS50215">
    <property type="entry name" value="ADAM_MEPRO"/>
    <property type="match status" value="1"/>
</dbReference>
<reference evidence="13" key="2">
    <citation type="submission" date="2025-08" db="UniProtKB">
        <authorList>
            <consortium name="Ensembl"/>
        </authorList>
    </citation>
    <scope>IDENTIFICATION</scope>
</reference>
<dbReference type="InterPro" id="IPR001590">
    <property type="entry name" value="Peptidase_M12B"/>
</dbReference>
<dbReference type="SMART" id="SM00608">
    <property type="entry name" value="ACR"/>
    <property type="match status" value="1"/>
</dbReference>
<feature type="compositionally biased region" description="Basic and acidic residues" evidence="8">
    <location>
        <begin position="95"/>
        <end position="104"/>
    </location>
</feature>
<feature type="transmembrane region" description="Helical" evidence="9">
    <location>
        <begin position="749"/>
        <end position="769"/>
    </location>
</feature>
<evidence type="ECO:0000256" key="8">
    <source>
        <dbReference type="SAM" id="MobiDB-lite"/>
    </source>
</evidence>